<name>A0AAU7DK31_9BACT</name>
<evidence type="ECO:0000313" key="1">
    <source>
        <dbReference type="EMBL" id="XBH17658.1"/>
    </source>
</evidence>
<dbReference type="AlphaFoldDB" id="A0AAU7DK31"/>
<gene>
    <name evidence="1" type="ORF">P8935_24225</name>
</gene>
<proteinExistence type="predicted"/>
<accession>A0AAU7DK31</accession>
<dbReference type="RefSeq" id="WP_348262883.1">
    <property type="nucleotide sequence ID" value="NZ_CP121196.1"/>
</dbReference>
<protein>
    <submittedName>
        <fullName evidence="1">Uncharacterized protein</fullName>
    </submittedName>
</protein>
<dbReference type="EMBL" id="CP121196">
    <property type="protein sequence ID" value="XBH17658.1"/>
    <property type="molecule type" value="Genomic_DNA"/>
</dbReference>
<sequence>MSETMGSAVKRVVLAVERMGLRVTDEQAREAIARENDEYVINVFSPMTPVPSLPKETIDRYAESLLDL</sequence>
<reference evidence="1" key="1">
    <citation type="submission" date="2023-03" db="EMBL/GenBank/DDBJ databases">
        <title>Edaphobacter sp.</title>
        <authorList>
            <person name="Huber K.J."/>
            <person name="Papendorf J."/>
            <person name="Pilke C."/>
            <person name="Bunk B."/>
            <person name="Sproeer C."/>
            <person name="Pester M."/>
        </authorList>
    </citation>
    <scope>NUCLEOTIDE SEQUENCE</scope>
    <source>
        <strain evidence="1">DSM 110680</strain>
    </source>
</reference>
<organism evidence="1">
    <name type="scientific">Telmatobacter sp. DSM 110680</name>
    <dbReference type="NCBI Taxonomy" id="3036704"/>
    <lineage>
        <taxon>Bacteria</taxon>
        <taxon>Pseudomonadati</taxon>
        <taxon>Acidobacteriota</taxon>
        <taxon>Terriglobia</taxon>
        <taxon>Terriglobales</taxon>
        <taxon>Acidobacteriaceae</taxon>
        <taxon>Telmatobacter</taxon>
    </lineage>
</organism>